<name>A0ABT3BQC8_9BACT</name>
<dbReference type="EMBL" id="JAOXHJ010000004">
    <property type="protein sequence ID" value="MCV3754158.1"/>
    <property type="molecule type" value="Genomic_DNA"/>
</dbReference>
<accession>A0ABT3BQC8</accession>
<organism evidence="1 2">
    <name type="scientific">Ureaplasma zalophigenitalium</name>
    <dbReference type="NCBI Taxonomy" id="907723"/>
    <lineage>
        <taxon>Bacteria</taxon>
        <taxon>Bacillati</taxon>
        <taxon>Mycoplasmatota</taxon>
        <taxon>Mycoplasmoidales</taxon>
        <taxon>Mycoplasmoidaceae</taxon>
        <taxon>Ureaplasma</taxon>
    </lineage>
</organism>
<reference evidence="1 2" key="1">
    <citation type="journal article" date="2020" name="Int. J. Syst. Evol. Microbiol.">
        <title>Ureaplasma miroungigenitalium sp. nov. isolated from northern elephant seals (Mirounga angustirostris) and Ureaplasma zalophigenitalium sp. nov. isolated from California sea lions (Zalophus californianus).</title>
        <authorList>
            <person name="Volokhov D.V."/>
            <person name="Gulland F.M."/>
            <person name="Gao Y."/>
            <person name="Chizhikov V.E."/>
        </authorList>
    </citation>
    <scope>NUCLEOTIDE SEQUENCE [LARGE SCALE GENOMIC DNA]</scope>
    <source>
        <strain evidence="1 2">CSL7644-GEN</strain>
    </source>
</reference>
<sequence length="177" mass="20723">MGFLIIIPCLVACTNQQGKNPDDYQKNIYNFQQPRDIPYEVQSYHYPLDLAHILGNTLIAQFVLQGSSVVLELKLIKFYEPLIKDIFLNHKTMNDIAYLQMDLENEKTQQQVVWQIPITVVDLIKKRRVLHVLNQLNPLQIDTYLWKRAVFLDEQKNVISQPFNCLNKAIKLKQVRG</sequence>
<keyword evidence="2" id="KW-1185">Reference proteome</keyword>
<gene>
    <name evidence="1" type="ORF">OF365_02105</name>
</gene>
<comment type="caution">
    <text evidence="1">The sequence shown here is derived from an EMBL/GenBank/DDBJ whole genome shotgun (WGS) entry which is preliminary data.</text>
</comment>
<proteinExistence type="predicted"/>
<protein>
    <submittedName>
        <fullName evidence="1">Uncharacterized protein</fullName>
    </submittedName>
</protein>
<evidence type="ECO:0000313" key="2">
    <source>
        <dbReference type="Proteomes" id="UP001207252"/>
    </source>
</evidence>
<evidence type="ECO:0000313" key="1">
    <source>
        <dbReference type="EMBL" id="MCV3754158.1"/>
    </source>
</evidence>
<dbReference type="Proteomes" id="UP001207252">
    <property type="component" value="Unassembled WGS sequence"/>
</dbReference>